<dbReference type="RefSeq" id="WP_130304563.1">
    <property type="nucleotide sequence ID" value="NZ_SHKO01000002.1"/>
</dbReference>
<comment type="caution">
    <text evidence="5">The sequence shown here is derived from an EMBL/GenBank/DDBJ whole genome shotgun (WGS) entry which is preliminary data.</text>
</comment>
<dbReference type="EMBL" id="SHKO01000002">
    <property type="protein sequence ID" value="RZT94860.1"/>
    <property type="molecule type" value="Genomic_DNA"/>
</dbReference>
<keyword evidence="3" id="KW-0456">Lyase</keyword>
<keyword evidence="6" id="KW-1185">Reference proteome</keyword>
<dbReference type="PANTHER" id="PTHR30502">
    <property type="entry name" value="2-KETO-3-DEOXY-L-RHAMNONATE ALDOLASE"/>
    <property type="match status" value="1"/>
</dbReference>
<evidence type="ECO:0000256" key="3">
    <source>
        <dbReference type="ARBA" id="ARBA00023239"/>
    </source>
</evidence>
<dbReference type="Gene3D" id="3.20.20.60">
    <property type="entry name" value="Phosphoenolpyruvate-binding domains"/>
    <property type="match status" value="1"/>
</dbReference>
<dbReference type="InterPro" id="IPR040442">
    <property type="entry name" value="Pyrv_kinase-like_dom_sf"/>
</dbReference>
<reference evidence="5 6" key="1">
    <citation type="submission" date="2019-02" db="EMBL/GenBank/DDBJ databases">
        <title>Genomic Encyclopedia of Type Strains, Phase IV (KMG-IV): sequencing the most valuable type-strain genomes for metagenomic binning, comparative biology and taxonomic classification.</title>
        <authorList>
            <person name="Goeker M."/>
        </authorList>
    </citation>
    <scope>NUCLEOTIDE SEQUENCE [LARGE SCALE GENOMIC DNA]</scope>
    <source>
        <strain evidence="5 6">DSM 23814</strain>
    </source>
</reference>
<dbReference type="InterPro" id="IPR015813">
    <property type="entry name" value="Pyrv/PenolPyrv_kinase-like_dom"/>
</dbReference>
<dbReference type="InterPro" id="IPR050251">
    <property type="entry name" value="HpcH-HpaI_aldolase"/>
</dbReference>
<dbReference type="Proteomes" id="UP000293398">
    <property type="component" value="Unassembled WGS sequence"/>
</dbReference>
<name>A0A4Q7VFU1_9BURK</name>
<sequence length="251" mass="27356">MNRVNAKSKFFEMFERNERPLGVFVSCMDPASTEALADAGFDYVVLDGEHGKMGRVDVETHSRAAAARGIIPLVRILENSQTLIQAMLDSGAQGVIIPHLETAHDAQRALAASLYSPVGKRGMCNACYAGGYQLDSWPDHVKASNQNVLVIPLIESARAVENIKEIVAVNGIDVVFFGPGDLAAEMGLNFTKDGDRLMDSWQRVKDAAKEAGKYTLAPRGWGFDDADILIAEMDIQMLLNAGKAIVQQYKQ</sequence>
<dbReference type="InterPro" id="IPR005000">
    <property type="entry name" value="Aldolase/citrate-lyase_domain"/>
</dbReference>
<dbReference type="PANTHER" id="PTHR30502:SF0">
    <property type="entry name" value="PHOSPHOENOLPYRUVATE CARBOXYLASE FAMILY PROTEIN"/>
    <property type="match status" value="1"/>
</dbReference>
<accession>A0A4Q7VFU1</accession>
<evidence type="ECO:0000313" key="6">
    <source>
        <dbReference type="Proteomes" id="UP000293398"/>
    </source>
</evidence>
<dbReference type="GO" id="GO:0046872">
    <property type="term" value="F:metal ion binding"/>
    <property type="evidence" value="ECO:0007669"/>
    <property type="project" value="UniProtKB-KW"/>
</dbReference>
<dbReference type="GO" id="GO:0005737">
    <property type="term" value="C:cytoplasm"/>
    <property type="evidence" value="ECO:0007669"/>
    <property type="project" value="TreeGrafter"/>
</dbReference>
<comment type="similarity">
    <text evidence="1">Belongs to the HpcH/HpaI aldolase family.</text>
</comment>
<dbReference type="SUPFAM" id="SSF51621">
    <property type="entry name" value="Phosphoenolpyruvate/pyruvate domain"/>
    <property type="match status" value="1"/>
</dbReference>
<dbReference type="Pfam" id="PF03328">
    <property type="entry name" value="HpcH_HpaI"/>
    <property type="match status" value="1"/>
</dbReference>
<dbReference type="OrthoDB" id="86160at2"/>
<proteinExistence type="inferred from homology"/>
<feature type="domain" description="HpcH/HpaI aldolase/citrate lyase" evidence="4">
    <location>
        <begin position="22"/>
        <end position="213"/>
    </location>
</feature>
<evidence type="ECO:0000313" key="5">
    <source>
        <dbReference type="EMBL" id="RZT94860.1"/>
    </source>
</evidence>
<dbReference type="AlphaFoldDB" id="A0A4Q7VFU1"/>
<keyword evidence="2" id="KW-0479">Metal-binding</keyword>
<dbReference type="GO" id="GO:0016832">
    <property type="term" value="F:aldehyde-lyase activity"/>
    <property type="evidence" value="ECO:0007669"/>
    <property type="project" value="TreeGrafter"/>
</dbReference>
<gene>
    <name evidence="5" type="ORF">EV681_3291</name>
</gene>
<organism evidence="5 6">
    <name type="scientific">Advenella incenata</name>
    <dbReference type="NCBI Taxonomy" id="267800"/>
    <lineage>
        <taxon>Bacteria</taxon>
        <taxon>Pseudomonadati</taxon>
        <taxon>Pseudomonadota</taxon>
        <taxon>Betaproteobacteria</taxon>
        <taxon>Burkholderiales</taxon>
        <taxon>Alcaligenaceae</taxon>
    </lineage>
</organism>
<evidence type="ECO:0000256" key="2">
    <source>
        <dbReference type="ARBA" id="ARBA00022723"/>
    </source>
</evidence>
<protein>
    <submittedName>
        <fullName evidence="5">4-hydroxy-2-oxoheptanedioate aldolase</fullName>
    </submittedName>
</protein>
<evidence type="ECO:0000256" key="1">
    <source>
        <dbReference type="ARBA" id="ARBA00005568"/>
    </source>
</evidence>
<evidence type="ECO:0000259" key="4">
    <source>
        <dbReference type="Pfam" id="PF03328"/>
    </source>
</evidence>